<evidence type="ECO:0000313" key="2">
    <source>
        <dbReference type="EMBL" id="KZN92145.1"/>
    </source>
</evidence>
<feature type="compositionally biased region" description="Low complexity" evidence="1">
    <location>
        <begin position="321"/>
        <end position="331"/>
    </location>
</feature>
<feature type="region of interest" description="Disordered" evidence="1">
    <location>
        <begin position="448"/>
        <end position="485"/>
    </location>
</feature>
<gene>
    <name evidence="2" type="ORF">EN45_022920</name>
</gene>
<reference evidence="2" key="1">
    <citation type="journal article" date="2014" name="Genome Announc.">
        <title>Complete sequencing and chromosome-scale genome assembly of the industrial progenitor strain P2niaD18 from the penicillin producer Penicillium chrysogenum.</title>
        <authorList>
            <person name="Specht T."/>
            <person name="Dahlmann T.A."/>
            <person name="Zadra I."/>
            <person name="Kurnsteiner H."/>
            <person name="Kuck U."/>
        </authorList>
    </citation>
    <scope>NUCLEOTIDE SEQUENCE [LARGE SCALE GENOMIC DNA]</scope>
    <source>
        <strain evidence="2">P2niaD18</strain>
    </source>
</reference>
<dbReference type="AlphaFoldDB" id="A0A167WWQ9"/>
<feature type="region of interest" description="Disordered" evidence="1">
    <location>
        <begin position="395"/>
        <end position="421"/>
    </location>
</feature>
<protein>
    <submittedName>
        <fullName evidence="2">Uncharacterized protein</fullName>
    </submittedName>
</protein>
<name>A0A167WWQ9_PENCH</name>
<feature type="compositionally biased region" description="Low complexity" evidence="1">
    <location>
        <begin position="470"/>
        <end position="485"/>
    </location>
</feature>
<organism evidence="2">
    <name type="scientific">Penicillium chrysogenum</name>
    <name type="common">Penicillium notatum</name>
    <dbReference type="NCBI Taxonomy" id="5076"/>
    <lineage>
        <taxon>Eukaryota</taxon>
        <taxon>Fungi</taxon>
        <taxon>Dikarya</taxon>
        <taxon>Ascomycota</taxon>
        <taxon>Pezizomycotina</taxon>
        <taxon>Eurotiomycetes</taxon>
        <taxon>Eurotiomycetidae</taxon>
        <taxon>Eurotiales</taxon>
        <taxon>Aspergillaceae</taxon>
        <taxon>Penicillium</taxon>
        <taxon>Penicillium chrysogenum species complex</taxon>
    </lineage>
</organism>
<feature type="region of interest" description="Disordered" evidence="1">
    <location>
        <begin position="321"/>
        <end position="346"/>
    </location>
</feature>
<evidence type="ECO:0000256" key="1">
    <source>
        <dbReference type="SAM" id="MobiDB-lite"/>
    </source>
</evidence>
<accession>A0A167WWQ9</accession>
<sequence>MPRSGGSKIREEPIEPLLQLRIPVYYETPETPADGKRPLTSSPTFAFFLQSRDRRVICDPAQFVSLHCVLSSSFSPISAPRDLARARPFLVRISSLASTRPTASIAMAQAPPTFTPDSEFAELETPRGPKNGSLSITAMARFEFEPGRGNDGTKILMIEWEDDDLTRSATEGSWHVSWAGKTATMPTDERPSDSLRRCYFLLPPHTTIPPVVTLSYEAKSSASGSADDTVPTPARPQDTFQLNPLPAIFPPELGATGRTAGKKGVLHTIWAKKRLQVLESEIEHESRNNVEGIALLMAIQEKEWIELNFGVGSRAVDSVASSHDSANSSSVYPATPVSPVSGRKLSDKLKGLKLQTSERDLSGSGSHGASLLSPQSPDVAVSSFSSFRNVANRHIHSMPTPNTNPTPTPSSQNPSGSEALKPVALFPPDFLQESQRTSEPTGFAAMGAAMGPISRTPSNDSGEELFAKALSPRSPDLPRSPFSFR</sequence>
<dbReference type="EMBL" id="CM002798">
    <property type="protein sequence ID" value="KZN92145.1"/>
    <property type="molecule type" value="Genomic_DNA"/>
</dbReference>
<proteinExistence type="predicted"/>
<feature type="region of interest" description="Disordered" evidence="1">
    <location>
        <begin position="220"/>
        <end position="243"/>
    </location>
</feature>
<dbReference type="Proteomes" id="UP000076449">
    <property type="component" value="Chromosome I"/>
</dbReference>
<dbReference type="PhylomeDB" id="A0A167WWQ9"/>